<feature type="binding site" evidence="3">
    <location>
        <position position="92"/>
    </location>
    <ligand>
        <name>a divalent metal cation</name>
        <dbReference type="ChEBI" id="CHEBI:60240"/>
        <label>1</label>
    </ligand>
</feature>
<dbReference type="RefSeq" id="WP_130650958.1">
    <property type="nucleotide sequence ID" value="NZ_BMHA01000002.1"/>
</dbReference>
<dbReference type="GO" id="GO:0046872">
    <property type="term" value="F:metal ion binding"/>
    <property type="evidence" value="ECO:0007669"/>
    <property type="project" value="UniProtKB-KW"/>
</dbReference>
<evidence type="ECO:0000313" key="5">
    <source>
        <dbReference type="Proteomes" id="UP000650511"/>
    </source>
</evidence>
<dbReference type="NCBIfam" id="TIGR00010">
    <property type="entry name" value="YchF/TatD family DNA exonuclease"/>
    <property type="match status" value="1"/>
</dbReference>
<dbReference type="SUPFAM" id="SSF51556">
    <property type="entry name" value="Metallo-dependent hydrolases"/>
    <property type="match status" value="1"/>
</dbReference>
<feature type="binding site" evidence="3">
    <location>
        <position position="7"/>
    </location>
    <ligand>
        <name>a divalent metal cation</name>
        <dbReference type="ChEBI" id="CHEBI:60240"/>
        <label>1</label>
    </ligand>
</feature>
<dbReference type="PROSITE" id="PS01137">
    <property type="entry name" value="TATD_1"/>
    <property type="match status" value="1"/>
</dbReference>
<dbReference type="InterPro" id="IPR018228">
    <property type="entry name" value="DNase_TatD-rel_CS"/>
</dbReference>
<keyword evidence="1 3" id="KW-0479">Metal-binding</keyword>
<dbReference type="Proteomes" id="UP000650511">
    <property type="component" value="Unassembled WGS sequence"/>
</dbReference>
<evidence type="ECO:0000256" key="3">
    <source>
        <dbReference type="PIRSR" id="PIRSR005902-1"/>
    </source>
</evidence>
<dbReference type="InterPro" id="IPR001130">
    <property type="entry name" value="TatD-like"/>
</dbReference>
<accession>A0A8J3ABW8</accession>
<dbReference type="GO" id="GO:0004536">
    <property type="term" value="F:DNA nuclease activity"/>
    <property type="evidence" value="ECO:0007669"/>
    <property type="project" value="InterPro"/>
</dbReference>
<dbReference type="PANTHER" id="PTHR46124">
    <property type="entry name" value="D-AMINOACYL-TRNA DEACYLASE"/>
    <property type="match status" value="1"/>
</dbReference>
<dbReference type="CDD" id="cd01310">
    <property type="entry name" value="TatD_DNAse"/>
    <property type="match status" value="1"/>
</dbReference>
<keyword evidence="2" id="KW-0378">Hydrolase</keyword>
<dbReference type="PIRSF" id="PIRSF005902">
    <property type="entry name" value="DNase_TatD"/>
    <property type="match status" value="1"/>
</dbReference>
<dbReference type="FunFam" id="3.20.20.140:FF:000005">
    <property type="entry name" value="TatD family hydrolase"/>
    <property type="match status" value="1"/>
</dbReference>
<evidence type="ECO:0000256" key="2">
    <source>
        <dbReference type="ARBA" id="ARBA00022801"/>
    </source>
</evidence>
<dbReference type="PANTHER" id="PTHR46124:SF2">
    <property type="entry name" value="D-AMINOACYL-TRNA DEACYLASE"/>
    <property type="match status" value="1"/>
</dbReference>
<dbReference type="EMBL" id="BMHA01000002">
    <property type="protein sequence ID" value="GGI03695.1"/>
    <property type="molecule type" value="Genomic_DNA"/>
</dbReference>
<evidence type="ECO:0000313" key="4">
    <source>
        <dbReference type="EMBL" id="GGI03695.1"/>
    </source>
</evidence>
<dbReference type="AlphaFoldDB" id="A0A8J3ABW8"/>
<feature type="binding site" evidence="3">
    <location>
        <position position="152"/>
    </location>
    <ligand>
        <name>a divalent metal cation</name>
        <dbReference type="ChEBI" id="CHEBI:60240"/>
        <label>2</label>
    </ligand>
</feature>
<name>A0A8J3ABW8_9ACTN</name>
<comment type="caution">
    <text evidence="4">The sequence shown here is derived from an EMBL/GenBank/DDBJ whole genome shotgun (WGS) entry which is preliminary data.</text>
</comment>
<dbReference type="InterPro" id="IPR015991">
    <property type="entry name" value="TatD/YcfH-like"/>
</dbReference>
<gene>
    <name evidence="4" type="ORF">GCM10011354_05320</name>
</gene>
<sequence length="262" mass="29010">MPYVDTHCHLDHHEGLSPAEQVERARAAGVRTMITVGTDMASSTQAVRTAARFDGVWAAVGVHPNDAMEATPPVLDVIDRLAQDERVVAVGETGMDYYREYTTPAQQEASFRAQIQIARERDRALVIHCREAWDDCLDVLEDEGAPERVVMHCFSGDLAVTKRCADRGWFLSFAGNLTFRNAQELRDAAAAAPLELLLTETDSPFLTPHPHRGKPNDPSYVPYTLRTLAEVQLRPVDEVEAAVERNAVRAFALPVDAGEHPR</sequence>
<proteinExistence type="predicted"/>
<feature type="binding site" evidence="3">
    <location>
        <position position="128"/>
    </location>
    <ligand>
        <name>a divalent metal cation</name>
        <dbReference type="ChEBI" id="CHEBI:60240"/>
        <label>2</label>
    </ligand>
</feature>
<dbReference type="Pfam" id="PF01026">
    <property type="entry name" value="TatD_DNase"/>
    <property type="match status" value="1"/>
</dbReference>
<reference evidence="4" key="2">
    <citation type="submission" date="2020-09" db="EMBL/GenBank/DDBJ databases">
        <authorList>
            <person name="Sun Q."/>
            <person name="Zhou Y."/>
        </authorList>
    </citation>
    <scope>NUCLEOTIDE SEQUENCE</scope>
    <source>
        <strain evidence="4">CGMCC 1.14988</strain>
    </source>
</reference>
<dbReference type="OrthoDB" id="9810005at2"/>
<dbReference type="InterPro" id="IPR032466">
    <property type="entry name" value="Metal_Hydrolase"/>
</dbReference>
<protein>
    <submittedName>
        <fullName evidence="4">AraC family transcriptional regulator</fullName>
    </submittedName>
</protein>
<dbReference type="Gene3D" id="3.20.20.140">
    <property type="entry name" value="Metal-dependent hydrolases"/>
    <property type="match status" value="1"/>
</dbReference>
<feature type="binding site" evidence="3">
    <location>
        <position position="202"/>
    </location>
    <ligand>
        <name>a divalent metal cation</name>
        <dbReference type="ChEBI" id="CHEBI:60240"/>
        <label>1</label>
    </ligand>
</feature>
<dbReference type="GO" id="GO:0005829">
    <property type="term" value="C:cytosol"/>
    <property type="evidence" value="ECO:0007669"/>
    <property type="project" value="TreeGrafter"/>
</dbReference>
<reference evidence="4" key="1">
    <citation type="journal article" date="2014" name="Int. J. Syst. Evol. Microbiol.">
        <title>Complete genome sequence of Corynebacterium casei LMG S-19264T (=DSM 44701T), isolated from a smear-ripened cheese.</title>
        <authorList>
            <consortium name="US DOE Joint Genome Institute (JGI-PGF)"/>
            <person name="Walter F."/>
            <person name="Albersmeier A."/>
            <person name="Kalinowski J."/>
            <person name="Ruckert C."/>
        </authorList>
    </citation>
    <scope>NUCLEOTIDE SEQUENCE</scope>
    <source>
        <strain evidence="4">CGMCC 1.14988</strain>
    </source>
</reference>
<keyword evidence="5" id="KW-1185">Reference proteome</keyword>
<feature type="binding site" evidence="3">
    <location>
        <position position="9"/>
    </location>
    <ligand>
        <name>a divalent metal cation</name>
        <dbReference type="ChEBI" id="CHEBI:60240"/>
        <label>1</label>
    </ligand>
</feature>
<evidence type="ECO:0000256" key="1">
    <source>
        <dbReference type="ARBA" id="ARBA00022723"/>
    </source>
</evidence>
<dbReference type="GO" id="GO:0016788">
    <property type="term" value="F:hydrolase activity, acting on ester bonds"/>
    <property type="evidence" value="ECO:0007669"/>
    <property type="project" value="InterPro"/>
</dbReference>
<organism evidence="4 5">
    <name type="scientific">Egicoccus halophilus</name>
    <dbReference type="NCBI Taxonomy" id="1670830"/>
    <lineage>
        <taxon>Bacteria</taxon>
        <taxon>Bacillati</taxon>
        <taxon>Actinomycetota</taxon>
        <taxon>Nitriliruptoria</taxon>
        <taxon>Egicoccales</taxon>
        <taxon>Egicoccaceae</taxon>
        <taxon>Egicoccus</taxon>
    </lineage>
</organism>